<feature type="transmembrane region" description="Helical" evidence="6">
    <location>
        <begin position="170"/>
        <end position="197"/>
    </location>
</feature>
<name>A0ABW8QXM4_9PSED</name>
<dbReference type="InterPro" id="IPR050833">
    <property type="entry name" value="Poly_Biosynth_Transport"/>
</dbReference>
<evidence type="ECO:0000313" key="8">
    <source>
        <dbReference type="Proteomes" id="UP001623008"/>
    </source>
</evidence>
<evidence type="ECO:0000313" key="7">
    <source>
        <dbReference type="EMBL" id="MFK9004378.1"/>
    </source>
</evidence>
<proteinExistence type="predicted"/>
<evidence type="ECO:0000256" key="6">
    <source>
        <dbReference type="SAM" id="Phobius"/>
    </source>
</evidence>
<dbReference type="PANTHER" id="PTHR30250">
    <property type="entry name" value="PST FAMILY PREDICTED COLANIC ACID TRANSPORTER"/>
    <property type="match status" value="1"/>
</dbReference>
<feature type="transmembrane region" description="Helical" evidence="6">
    <location>
        <begin position="142"/>
        <end position="163"/>
    </location>
</feature>
<dbReference type="PANTHER" id="PTHR30250:SF11">
    <property type="entry name" value="O-ANTIGEN TRANSPORTER-RELATED"/>
    <property type="match status" value="1"/>
</dbReference>
<evidence type="ECO:0000256" key="1">
    <source>
        <dbReference type="ARBA" id="ARBA00004651"/>
    </source>
</evidence>
<dbReference type="InterPro" id="IPR002797">
    <property type="entry name" value="Polysacc_synth"/>
</dbReference>
<dbReference type="RefSeq" id="WP_406597343.1">
    <property type="nucleotide sequence ID" value="NZ_JBJHQF010000011.1"/>
</dbReference>
<feature type="transmembrane region" description="Helical" evidence="6">
    <location>
        <begin position="6"/>
        <end position="30"/>
    </location>
</feature>
<dbReference type="Pfam" id="PF01943">
    <property type="entry name" value="Polysacc_synt"/>
    <property type="match status" value="1"/>
</dbReference>
<reference evidence="7 8" key="1">
    <citation type="submission" date="2024-11" db="EMBL/GenBank/DDBJ databases">
        <authorList>
            <person name="Lucas J.A."/>
        </authorList>
    </citation>
    <scope>NUCLEOTIDE SEQUENCE [LARGE SCALE GENOMIC DNA]</scope>
    <source>
        <strain evidence="7 8">Z 7.15</strain>
    </source>
</reference>
<feature type="transmembrane region" description="Helical" evidence="6">
    <location>
        <begin position="294"/>
        <end position="316"/>
    </location>
</feature>
<keyword evidence="4 6" id="KW-1133">Transmembrane helix</keyword>
<comment type="caution">
    <text evidence="7">The sequence shown here is derived from an EMBL/GenBank/DDBJ whole genome shotgun (WGS) entry which is preliminary data.</text>
</comment>
<gene>
    <name evidence="7" type="ORF">ACJEBJ_09605</name>
</gene>
<feature type="transmembrane region" description="Helical" evidence="6">
    <location>
        <begin position="117"/>
        <end position="136"/>
    </location>
</feature>
<feature type="transmembrane region" description="Helical" evidence="6">
    <location>
        <begin position="42"/>
        <end position="60"/>
    </location>
</feature>
<evidence type="ECO:0000256" key="3">
    <source>
        <dbReference type="ARBA" id="ARBA00022692"/>
    </source>
</evidence>
<feature type="transmembrane region" description="Helical" evidence="6">
    <location>
        <begin position="331"/>
        <end position="353"/>
    </location>
</feature>
<evidence type="ECO:0000256" key="2">
    <source>
        <dbReference type="ARBA" id="ARBA00022475"/>
    </source>
</evidence>
<dbReference type="EMBL" id="JBJHQF010000011">
    <property type="protein sequence ID" value="MFK9004378.1"/>
    <property type="molecule type" value="Genomic_DNA"/>
</dbReference>
<keyword evidence="8" id="KW-1185">Reference proteome</keyword>
<keyword evidence="2" id="KW-1003">Cell membrane</keyword>
<keyword evidence="5 6" id="KW-0472">Membrane</keyword>
<evidence type="ECO:0000256" key="4">
    <source>
        <dbReference type="ARBA" id="ARBA00022989"/>
    </source>
</evidence>
<feature type="transmembrane region" description="Helical" evidence="6">
    <location>
        <begin position="391"/>
        <end position="409"/>
    </location>
</feature>
<feature type="transmembrane region" description="Helical" evidence="6">
    <location>
        <begin position="365"/>
        <end position="385"/>
    </location>
</feature>
<protein>
    <submittedName>
        <fullName evidence="7">Oligosaccharide flippase family protein</fullName>
    </submittedName>
</protein>
<accession>A0ABW8QXM4</accession>
<comment type="subcellular location">
    <subcellularLocation>
        <location evidence="1">Cell membrane</location>
        <topology evidence="1">Multi-pass membrane protein</topology>
    </subcellularLocation>
</comment>
<sequence length="417" mass="46122">MIRKNLANIFSLACVQGANALLPIFIFPYVLHLIGAEKYRDLVVSEAIGLIVLAIVLYSYEINGVTRSVHALKQEGVALASTVFSEVMCSRLIIWAFCVGVVLISGVFLAHDVYLSLLCWMLLPLAYIFQSTYFFQALENNVPVAVLSLVSRLACCGIVFTYLQPSDPTYFLPLIVGCSYLVGGFFSTLYLLFVVGVKFTSVSWKNMWNSLVDGKEIFSGNFAVVLFRDSNLLVLSFFGVSAASVASYSVVEKFIKAFQAVIRPLNQFFFPRVIHAVYGRPEPDKIALYRILRLTYLQLMILLLILIAIVTVWVLLNDKVAFLSSYPDKPLMANLFLLMSVGVFFGVSNFMLGTAGLNSLNAKRYLAKSLIATGILTLTLCVASTKLIGVYGAAASFVFGEVMLFLLILRRYLKSGC</sequence>
<dbReference type="Proteomes" id="UP001623008">
    <property type="component" value="Unassembled WGS sequence"/>
</dbReference>
<evidence type="ECO:0000256" key="5">
    <source>
        <dbReference type="ARBA" id="ARBA00023136"/>
    </source>
</evidence>
<keyword evidence="3 6" id="KW-0812">Transmembrane</keyword>
<organism evidence="7 8">
    <name type="scientific">Pseudomonas pergaminensis</name>
    <dbReference type="NCBI Taxonomy" id="2853159"/>
    <lineage>
        <taxon>Bacteria</taxon>
        <taxon>Pseudomonadati</taxon>
        <taxon>Pseudomonadota</taxon>
        <taxon>Gammaproteobacteria</taxon>
        <taxon>Pseudomonadales</taxon>
        <taxon>Pseudomonadaceae</taxon>
        <taxon>Pseudomonas</taxon>
    </lineage>
</organism>
<feature type="transmembrane region" description="Helical" evidence="6">
    <location>
        <begin position="92"/>
        <end position="110"/>
    </location>
</feature>